<dbReference type="AlphaFoldDB" id="A0A8C4W5E0"/>
<dbReference type="InterPro" id="IPR001855">
    <property type="entry name" value="Defensin_beta-like"/>
</dbReference>
<evidence type="ECO:0000313" key="4">
    <source>
        <dbReference type="Proteomes" id="UP000694390"/>
    </source>
</evidence>
<protein>
    <recommendedName>
        <fullName evidence="2">Beta-defensin-like domain-containing protein</fullName>
    </recommendedName>
</protein>
<dbReference type="GO" id="GO:0005576">
    <property type="term" value="C:extracellular region"/>
    <property type="evidence" value="ECO:0007669"/>
    <property type="project" value="InterPro"/>
</dbReference>
<accession>A0A8C4W5E0</accession>
<feature type="signal peptide" evidence="1">
    <location>
        <begin position="1"/>
        <end position="27"/>
    </location>
</feature>
<organism evidence="3 4">
    <name type="scientific">Gopherus evgoodei</name>
    <name type="common">Goodes thornscrub tortoise</name>
    <dbReference type="NCBI Taxonomy" id="1825980"/>
    <lineage>
        <taxon>Eukaryota</taxon>
        <taxon>Metazoa</taxon>
        <taxon>Chordata</taxon>
        <taxon>Craniata</taxon>
        <taxon>Vertebrata</taxon>
        <taxon>Euteleostomi</taxon>
        <taxon>Archelosauria</taxon>
        <taxon>Testudinata</taxon>
        <taxon>Testudines</taxon>
        <taxon>Cryptodira</taxon>
        <taxon>Durocryptodira</taxon>
        <taxon>Testudinoidea</taxon>
        <taxon>Testudinidae</taxon>
        <taxon>Gopherus</taxon>
    </lineage>
</organism>
<keyword evidence="4" id="KW-1185">Reference proteome</keyword>
<dbReference type="Gene3D" id="3.10.360.10">
    <property type="entry name" value="Antimicrobial Peptide, Beta-defensin 2, Chain A"/>
    <property type="match status" value="1"/>
</dbReference>
<dbReference type="Pfam" id="PF00711">
    <property type="entry name" value="Defensin_beta"/>
    <property type="match status" value="1"/>
</dbReference>
<dbReference type="SUPFAM" id="SSF57392">
    <property type="entry name" value="Defensin-like"/>
    <property type="match status" value="1"/>
</dbReference>
<evidence type="ECO:0000256" key="1">
    <source>
        <dbReference type="SAM" id="SignalP"/>
    </source>
</evidence>
<feature type="chain" id="PRO_5034050854" description="Beta-defensin-like domain-containing protein" evidence="1">
    <location>
        <begin position="28"/>
        <end position="78"/>
    </location>
</feature>
<dbReference type="GeneTree" id="ENSGT00950000185025"/>
<reference evidence="3" key="1">
    <citation type="submission" date="2025-08" db="UniProtKB">
        <authorList>
            <consortium name="Ensembl"/>
        </authorList>
    </citation>
    <scope>IDENTIFICATION</scope>
</reference>
<dbReference type="Proteomes" id="UP000694390">
    <property type="component" value="Unassembled WGS sequence"/>
</dbReference>
<reference evidence="3" key="2">
    <citation type="submission" date="2025-09" db="UniProtKB">
        <authorList>
            <consortium name="Ensembl"/>
        </authorList>
    </citation>
    <scope>IDENTIFICATION</scope>
</reference>
<name>A0A8C4W5E0_9SAUR</name>
<feature type="domain" description="Beta-defensin-like" evidence="2">
    <location>
        <begin position="30"/>
        <end position="63"/>
    </location>
</feature>
<sequence length="78" mass="8502">SIPKCGLFTSLSVLGLTLFLCAGFTHFINDPEACRRAGGFCLRRCAPYFTPIGSCGIVQSCCRRRWVSSGCHKTDVIV</sequence>
<dbReference type="GO" id="GO:0006952">
    <property type="term" value="P:defense response"/>
    <property type="evidence" value="ECO:0007669"/>
    <property type="project" value="InterPro"/>
</dbReference>
<dbReference type="OrthoDB" id="9431308at2759"/>
<dbReference type="Ensembl" id="ENSGEVT00005011623.1">
    <property type="protein sequence ID" value="ENSGEVP00005011099.1"/>
    <property type="gene ID" value="ENSGEVG00005007835.1"/>
</dbReference>
<proteinExistence type="predicted"/>
<evidence type="ECO:0000313" key="3">
    <source>
        <dbReference type="Ensembl" id="ENSGEVP00005011099.1"/>
    </source>
</evidence>
<keyword evidence="1" id="KW-0732">Signal</keyword>
<evidence type="ECO:0000259" key="2">
    <source>
        <dbReference type="Pfam" id="PF00711"/>
    </source>
</evidence>